<dbReference type="FunFam" id="3.10.20.810:FF:000001">
    <property type="entry name" value="Histidine biosynthesis bifunctional protein HisIE"/>
    <property type="match status" value="1"/>
</dbReference>
<dbReference type="EMBL" id="PDJQ01000001">
    <property type="protein sequence ID" value="PFG75237.1"/>
    <property type="molecule type" value="Genomic_DNA"/>
</dbReference>
<gene>
    <name evidence="15" type="ORF">A9A59_2505</name>
</gene>
<evidence type="ECO:0000256" key="7">
    <source>
        <dbReference type="ARBA" id="ARBA00012414"/>
    </source>
</evidence>
<evidence type="ECO:0000256" key="2">
    <source>
        <dbReference type="ARBA" id="ARBA00001460"/>
    </source>
</evidence>
<keyword evidence="10" id="KW-0963">Cytoplasm</keyword>
<dbReference type="InterPro" id="IPR002496">
    <property type="entry name" value="PRib_AMP_CycHydrolase_dom"/>
</dbReference>
<dbReference type="GO" id="GO:0004636">
    <property type="term" value="F:phosphoribosyl-ATP diphosphatase activity"/>
    <property type="evidence" value="ECO:0007669"/>
    <property type="project" value="UniProtKB-EC"/>
</dbReference>
<evidence type="ECO:0000256" key="9">
    <source>
        <dbReference type="ARBA" id="ARBA00017720"/>
    </source>
</evidence>
<keyword evidence="13" id="KW-0368">Histidine biosynthesis</keyword>
<dbReference type="InterPro" id="IPR038019">
    <property type="entry name" value="PRib_AMP_CycHydrolase_sf"/>
</dbReference>
<dbReference type="PANTHER" id="PTHR42945">
    <property type="entry name" value="HISTIDINE BIOSYNTHESIS BIFUNCTIONAL PROTEIN"/>
    <property type="match status" value="1"/>
</dbReference>
<evidence type="ECO:0000256" key="4">
    <source>
        <dbReference type="ARBA" id="ARBA00005204"/>
    </source>
</evidence>
<dbReference type="PANTHER" id="PTHR42945:SF9">
    <property type="entry name" value="HISTIDINE BIOSYNTHESIS BIFUNCTIONAL PROTEIN HISIE"/>
    <property type="match status" value="1"/>
</dbReference>
<dbReference type="EC" id="3.5.4.19" evidence="8"/>
<dbReference type="GO" id="GO:0000105">
    <property type="term" value="P:L-histidine biosynthetic process"/>
    <property type="evidence" value="ECO:0007669"/>
    <property type="project" value="UniProtKB-UniPathway"/>
</dbReference>
<evidence type="ECO:0000256" key="6">
    <source>
        <dbReference type="ARBA" id="ARBA00008299"/>
    </source>
</evidence>
<dbReference type="Proteomes" id="UP000223071">
    <property type="component" value="Unassembled WGS sequence"/>
</dbReference>
<keyword evidence="11" id="KW-0028">Amino-acid biosynthesis</keyword>
<evidence type="ECO:0000256" key="10">
    <source>
        <dbReference type="ARBA" id="ARBA00022490"/>
    </source>
</evidence>
<dbReference type="GO" id="GO:0004635">
    <property type="term" value="F:phosphoribosyl-AMP cyclohydrolase activity"/>
    <property type="evidence" value="ECO:0007669"/>
    <property type="project" value="UniProtKB-EC"/>
</dbReference>
<evidence type="ECO:0000256" key="11">
    <source>
        <dbReference type="ARBA" id="ARBA00022605"/>
    </source>
</evidence>
<comment type="caution">
    <text evidence="15">The sequence shown here is derived from an EMBL/GenBank/DDBJ whole genome shotgun (WGS) entry which is preliminary data.</text>
</comment>
<evidence type="ECO:0000256" key="12">
    <source>
        <dbReference type="ARBA" id="ARBA00022801"/>
    </source>
</evidence>
<comment type="similarity">
    <text evidence="5">In the C-terminal section; belongs to the PRA-PH family.</text>
</comment>
<evidence type="ECO:0000313" key="16">
    <source>
        <dbReference type="Proteomes" id="UP000223071"/>
    </source>
</evidence>
<evidence type="ECO:0000256" key="13">
    <source>
        <dbReference type="ARBA" id="ARBA00023102"/>
    </source>
</evidence>
<dbReference type="RefSeq" id="WP_098504564.1">
    <property type="nucleotide sequence ID" value="NZ_PDJQ01000001.1"/>
</dbReference>
<comment type="catalytic activity">
    <reaction evidence="2">
        <text>1-(5-phospho-beta-D-ribosyl)-ATP + H2O = 1-(5-phospho-beta-D-ribosyl)-5'-AMP + diphosphate + H(+)</text>
        <dbReference type="Rhea" id="RHEA:22828"/>
        <dbReference type="ChEBI" id="CHEBI:15377"/>
        <dbReference type="ChEBI" id="CHEBI:15378"/>
        <dbReference type="ChEBI" id="CHEBI:33019"/>
        <dbReference type="ChEBI" id="CHEBI:59457"/>
        <dbReference type="ChEBI" id="CHEBI:73183"/>
        <dbReference type="EC" id="3.6.1.31"/>
    </reaction>
</comment>
<sequence length="115" mass="12357">MSEVERLAFGPDGLVPAVVQDADTGEVLVLAYMNEEALRRTLETGLVTFWSRSRGQLWQKGETSGNTLALVSIAKNCEANSLLVKARPAGPACHTGHATCYYRPLDPARDLPGSA</sequence>
<comment type="similarity">
    <text evidence="6">In the N-terminal section; belongs to the PRA-CH family.</text>
</comment>
<keyword evidence="12 15" id="KW-0378">Hydrolase</keyword>
<accession>A0A2A9HGS9</accession>
<evidence type="ECO:0000256" key="3">
    <source>
        <dbReference type="ARBA" id="ARBA00005169"/>
    </source>
</evidence>
<comment type="pathway">
    <text evidence="3">Amino-acid biosynthesis; L-histidine biosynthesis; L-histidine from 5-phospho-alpha-D-ribose 1-diphosphate: step 3/9.</text>
</comment>
<keyword evidence="16" id="KW-1185">Reference proteome</keyword>
<dbReference type="Pfam" id="PF01502">
    <property type="entry name" value="PRA-CH"/>
    <property type="match status" value="1"/>
</dbReference>
<evidence type="ECO:0000256" key="1">
    <source>
        <dbReference type="ARBA" id="ARBA00000024"/>
    </source>
</evidence>
<feature type="domain" description="Phosphoribosyl-AMP cyclohydrolase" evidence="14">
    <location>
        <begin position="30"/>
        <end position="102"/>
    </location>
</feature>
<protein>
    <recommendedName>
        <fullName evidence="9">Histidine biosynthesis bifunctional protein HisIE</fullName>
        <ecNumber evidence="8">3.5.4.19</ecNumber>
        <ecNumber evidence="7">3.6.1.31</ecNumber>
    </recommendedName>
</protein>
<comment type="pathway">
    <text evidence="4">Amino-acid biosynthesis; L-histidine biosynthesis; L-histidine from 5-phospho-alpha-D-ribose 1-diphosphate: step 2/9.</text>
</comment>
<dbReference type="NCBIfam" id="NF000768">
    <property type="entry name" value="PRK00051.1"/>
    <property type="match status" value="1"/>
</dbReference>
<dbReference type="UniPathway" id="UPA00031">
    <property type="reaction ID" value="UER00008"/>
</dbReference>
<evidence type="ECO:0000256" key="5">
    <source>
        <dbReference type="ARBA" id="ARBA00007731"/>
    </source>
</evidence>
<evidence type="ECO:0000259" key="14">
    <source>
        <dbReference type="Pfam" id="PF01502"/>
    </source>
</evidence>
<dbReference type="EC" id="3.6.1.31" evidence="7"/>
<dbReference type="Gene3D" id="3.10.20.810">
    <property type="entry name" value="Phosphoribosyl-AMP cyclohydrolase"/>
    <property type="match status" value="1"/>
</dbReference>
<reference evidence="15 16" key="1">
    <citation type="submission" date="2017-09" db="EMBL/GenBank/DDBJ databases">
        <title>Sequencing the genomes of two abundant thermophiles in Great Basin hot springs: Thermocrinis jamiesonii and novel Chloroflexi Thermoflexus hugenholtzii.</title>
        <authorList>
            <person name="Hedlund B."/>
        </authorList>
    </citation>
    <scope>NUCLEOTIDE SEQUENCE [LARGE SCALE GENOMIC DNA]</scope>
    <source>
        <strain evidence="15 16">G233</strain>
    </source>
</reference>
<dbReference type="SUPFAM" id="SSF141734">
    <property type="entry name" value="HisI-like"/>
    <property type="match status" value="1"/>
</dbReference>
<comment type="catalytic activity">
    <reaction evidence="1">
        <text>1-(5-phospho-beta-D-ribosyl)-5'-AMP + H2O = 1-(5-phospho-beta-D-ribosyl)-5-[(5-phospho-beta-D-ribosylamino)methylideneamino]imidazole-4-carboxamide</text>
        <dbReference type="Rhea" id="RHEA:20049"/>
        <dbReference type="ChEBI" id="CHEBI:15377"/>
        <dbReference type="ChEBI" id="CHEBI:58435"/>
        <dbReference type="ChEBI" id="CHEBI:59457"/>
        <dbReference type="EC" id="3.5.4.19"/>
    </reaction>
</comment>
<proteinExistence type="inferred from homology"/>
<organism evidence="15 16">
    <name type="scientific">Tepidiforma thermophila (strain KCTC 52669 / CGMCC 1.13589 / G233)</name>
    <dbReference type="NCBI Taxonomy" id="2761530"/>
    <lineage>
        <taxon>Bacteria</taxon>
        <taxon>Bacillati</taxon>
        <taxon>Chloroflexota</taxon>
        <taxon>Tepidiformia</taxon>
        <taxon>Tepidiformales</taxon>
        <taxon>Tepidiformaceae</taxon>
        <taxon>Tepidiforma</taxon>
    </lineage>
</organism>
<evidence type="ECO:0000313" key="15">
    <source>
        <dbReference type="EMBL" id="PFG75237.1"/>
    </source>
</evidence>
<dbReference type="AlphaFoldDB" id="A0A2A9HGS9"/>
<evidence type="ECO:0000256" key="8">
    <source>
        <dbReference type="ARBA" id="ARBA00012721"/>
    </source>
</evidence>
<name>A0A2A9HGS9_TEPT2</name>